<dbReference type="EMBL" id="JACEEZ010005430">
    <property type="protein sequence ID" value="KAG0725636.1"/>
    <property type="molecule type" value="Genomic_DNA"/>
</dbReference>
<comment type="caution">
    <text evidence="1">The sequence shown here is derived from an EMBL/GenBank/DDBJ whole genome shotgun (WGS) entry which is preliminary data.</text>
</comment>
<reference evidence="1" key="1">
    <citation type="submission" date="2020-07" db="EMBL/GenBank/DDBJ databases">
        <title>The High-quality genome of the commercially important snow crab, Chionoecetes opilio.</title>
        <authorList>
            <person name="Jeong J.-H."/>
            <person name="Ryu S."/>
        </authorList>
    </citation>
    <scope>NUCLEOTIDE SEQUENCE</scope>
    <source>
        <strain evidence="1">MADBK_172401_WGS</strain>
        <tissue evidence="1">Digestive gland</tissue>
    </source>
</reference>
<keyword evidence="2" id="KW-1185">Reference proteome</keyword>
<gene>
    <name evidence="1" type="ORF">GWK47_038193</name>
</gene>
<proteinExistence type="predicted"/>
<organism evidence="1 2">
    <name type="scientific">Chionoecetes opilio</name>
    <name type="common">Atlantic snow crab</name>
    <name type="synonym">Cancer opilio</name>
    <dbReference type="NCBI Taxonomy" id="41210"/>
    <lineage>
        <taxon>Eukaryota</taxon>
        <taxon>Metazoa</taxon>
        <taxon>Ecdysozoa</taxon>
        <taxon>Arthropoda</taxon>
        <taxon>Crustacea</taxon>
        <taxon>Multicrustacea</taxon>
        <taxon>Malacostraca</taxon>
        <taxon>Eumalacostraca</taxon>
        <taxon>Eucarida</taxon>
        <taxon>Decapoda</taxon>
        <taxon>Pleocyemata</taxon>
        <taxon>Brachyura</taxon>
        <taxon>Eubrachyura</taxon>
        <taxon>Majoidea</taxon>
        <taxon>Majidae</taxon>
        <taxon>Chionoecetes</taxon>
    </lineage>
</organism>
<protein>
    <submittedName>
        <fullName evidence="1">Uncharacterized protein</fullName>
    </submittedName>
</protein>
<evidence type="ECO:0000313" key="2">
    <source>
        <dbReference type="Proteomes" id="UP000770661"/>
    </source>
</evidence>
<accession>A0A8J4YL41</accession>
<sequence length="136" mass="14887">MSLSCPWGAAVGGLAPSRSRCITTIASRRCRACSRACWMATSSVWRVEQLSDVRQDISVPPVTNAARRSATIRVDRAVSEVYAAVPLDDLGHGHQRVLPQLHREVSLGRYTWRAILISWTAAILAEGASTDSRPCR</sequence>
<dbReference type="Proteomes" id="UP000770661">
    <property type="component" value="Unassembled WGS sequence"/>
</dbReference>
<dbReference type="AlphaFoldDB" id="A0A8J4YL41"/>
<evidence type="ECO:0000313" key="1">
    <source>
        <dbReference type="EMBL" id="KAG0725636.1"/>
    </source>
</evidence>
<name>A0A8J4YL41_CHIOP</name>